<dbReference type="EMBL" id="JAIQCV010000003">
    <property type="protein sequence ID" value="KAH1114492.1"/>
    <property type="molecule type" value="Genomic_DNA"/>
</dbReference>
<feature type="compositionally biased region" description="Basic and acidic residues" evidence="1">
    <location>
        <begin position="108"/>
        <end position="121"/>
    </location>
</feature>
<keyword evidence="4" id="KW-1185">Reference proteome</keyword>
<evidence type="ECO:0000313" key="3">
    <source>
        <dbReference type="EMBL" id="KAH1114492.1"/>
    </source>
</evidence>
<sequence>MVNDDAFGPPLDRGWGSVFTVAVIVATAFVGADGIDYRDLTSDVPLQAFLVLFVLNFKLFHLCVKLAQVNPLLRTLDFMASRKKESEGIALLSMYNGEDGEEMGGIEEGDHQQTNKLEKNNNNKKKGNR</sequence>
<comment type="caution">
    <text evidence="3">The sequence shown here is derived from an EMBL/GenBank/DDBJ whole genome shotgun (WGS) entry which is preliminary data.</text>
</comment>
<gene>
    <name evidence="3" type="ORF">J1N35_007870</name>
</gene>
<evidence type="ECO:0000256" key="1">
    <source>
        <dbReference type="SAM" id="MobiDB-lite"/>
    </source>
</evidence>
<keyword evidence="2" id="KW-0812">Transmembrane</keyword>
<dbReference type="Proteomes" id="UP000828251">
    <property type="component" value="Unassembled WGS sequence"/>
</dbReference>
<accession>A0A9D4ADV6</accession>
<feature type="transmembrane region" description="Helical" evidence="2">
    <location>
        <begin position="44"/>
        <end position="62"/>
    </location>
</feature>
<evidence type="ECO:0000313" key="4">
    <source>
        <dbReference type="Proteomes" id="UP000828251"/>
    </source>
</evidence>
<protein>
    <submittedName>
        <fullName evidence="3">Uncharacterized protein</fullName>
    </submittedName>
</protein>
<reference evidence="3 4" key="1">
    <citation type="journal article" date="2021" name="Plant Biotechnol. J.">
        <title>Multi-omics assisted identification of the key and species-specific regulatory components of drought-tolerant mechanisms in Gossypium stocksii.</title>
        <authorList>
            <person name="Yu D."/>
            <person name="Ke L."/>
            <person name="Zhang D."/>
            <person name="Wu Y."/>
            <person name="Sun Y."/>
            <person name="Mei J."/>
            <person name="Sun J."/>
            <person name="Sun Y."/>
        </authorList>
    </citation>
    <scope>NUCLEOTIDE SEQUENCE [LARGE SCALE GENOMIC DNA]</scope>
    <source>
        <strain evidence="4">cv. E1</strain>
        <tissue evidence="3">Leaf</tissue>
    </source>
</reference>
<organism evidence="3 4">
    <name type="scientific">Gossypium stocksii</name>
    <dbReference type="NCBI Taxonomy" id="47602"/>
    <lineage>
        <taxon>Eukaryota</taxon>
        <taxon>Viridiplantae</taxon>
        <taxon>Streptophyta</taxon>
        <taxon>Embryophyta</taxon>
        <taxon>Tracheophyta</taxon>
        <taxon>Spermatophyta</taxon>
        <taxon>Magnoliopsida</taxon>
        <taxon>eudicotyledons</taxon>
        <taxon>Gunneridae</taxon>
        <taxon>Pentapetalae</taxon>
        <taxon>rosids</taxon>
        <taxon>malvids</taxon>
        <taxon>Malvales</taxon>
        <taxon>Malvaceae</taxon>
        <taxon>Malvoideae</taxon>
        <taxon>Gossypium</taxon>
    </lineage>
</organism>
<feature type="transmembrane region" description="Helical" evidence="2">
    <location>
        <begin position="14"/>
        <end position="32"/>
    </location>
</feature>
<name>A0A9D4ADV6_9ROSI</name>
<proteinExistence type="predicted"/>
<keyword evidence="2" id="KW-0472">Membrane</keyword>
<dbReference type="AlphaFoldDB" id="A0A9D4ADV6"/>
<feature type="region of interest" description="Disordered" evidence="1">
    <location>
        <begin position="101"/>
        <end position="129"/>
    </location>
</feature>
<evidence type="ECO:0000256" key="2">
    <source>
        <dbReference type="SAM" id="Phobius"/>
    </source>
</evidence>
<keyword evidence="2" id="KW-1133">Transmembrane helix</keyword>